<feature type="domain" description="FecR protein" evidence="2">
    <location>
        <begin position="116"/>
        <end position="210"/>
    </location>
</feature>
<dbReference type="InterPro" id="IPR012373">
    <property type="entry name" value="Ferrdict_sens_TM"/>
</dbReference>
<keyword evidence="5" id="KW-1185">Reference proteome</keyword>
<dbReference type="Gene3D" id="2.60.120.1440">
    <property type="match status" value="1"/>
</dbReference>
<keyword evidence="1" id="KW-0472">Membrane</keyword>
<keyword evidence="1" id="KW-0812">Transmembrane</keyword>
<dbReference type="InterPro" id="IPR006860">
    <property type="entry name" value="FecR"/>
</dbReference>
<sequence>MNWDILLKYINKETSPAEDQAINDWLNEQAENKYLLDYLRRRGDEAKNALPTREVQIEWDSLLNRILDAEPLTNVKPIRSNKYRYMAIAASLLLVSAFGLLYLKSNKQTAKQQQFTVKTPVNLRGKATLPDGTLVYMAPNSTIKYDNSYGVNKRTVQLSGEAFFDVKHLTKKPFIIHAQNGVDLTVLGTSFNFYSRKNEIAEIKVANGLVGITADKHTHFLKAGEQLNYQVSNHHVDMQKVEQPDATSLQNETLYFKNNTAEEIAIKLQRWYNIKVETLPSAKQHPRFSGEMKDTGLDNLLKGLSYATGIKYRYQDFQTILLF</sequence>
<dbReference type="Gene3D" id="3.55.50.30">
    <property type="match status" value="1"/>
</dbReference>
<proteinExistence type="predicted"/>
<organism evidence="4 5">
    <name type="scientific">Mucilaginibacter jinjuensis</name>
    <dbReference type="NCBI Taxonomy" id="1176721"/>
    <lineage>
        <taxon>Bacteria</taxon>
        <taxon>Pseudomonadati</taxon>
        <taxon>Bacteroidota</taxon>
        <taxon>Sphingobacteriia</taxon>
        <taxon>Sphingobacteriales</taxon>
        <taxon>Sphingobacteriaceae</taxon>
        <taxon>Mucilaginibacter</taxon>
    </lineage>
</organism>
<dbReference type="PIRSF" id="PIRSF018266">
    <property type="entry name" value="FecR"/>
    <property type="match status" value="1"/>
</dbReference>
<evidence type="ECO:0000259" key="3">
    <source>
        <dbReference type="Pfam" id="PF16344"/>
    </source>
</evidence>
<evidence type="ECO:0000256" key="1">
    <source>
        <dbReference type="SAM" id="Phobius"/>
    </source>
</evidence>
<feature type="domain" description="Protein FecR C-terminal" evidence="3">
    <location>
        <begin position="254"/>
        <end position="316"/>
    </location>
</feature>
<dbReference type="Pfam" id="PF16344">
    <property type="entry name" value="FecR_C"/>
    <property type="match status" value="1"/>
</dbReference>
<dbReference type="EMBL" id="CP117167">
    <property type="protein sequence ID" value="WCT10166.1"/>
    <property type="molecule type" value="Genomic_DNA"/>
</dbReference>
<evidence type="ECO:0000313" key="5">
    <source>
        <dbReference type="Proteomes" id="UP001216139"/>
    </source>
</evidence>
<accession>A0ABY7T1F8</accession>
<gene>
    <name evidence="4" type="ORF">PQO05_15635</name>
</gene>
<dbReference type="PANTHER" id="PTHR30273">
    <property type="entry name" value="PERIPLASMIC SIGNAL SENSOR AND SIGMA FACTOR ACTIVATOR FECR-RELATED"/>
    <property type="match status" value="1"/>
</dbReference>
<dbReference type="Proteomes" id="UP001216139">
    <property type="component" value="Chromosome"/>
</dbReference>
<feature type="transmembrane region" description="Helical" evidence="1">
    <location>
        <begin position="85"/>
        <end position="103"/>
    </location>
</feature>
<protein>
    <submittedName>
        <fullName evidence="4">FecR family protein</fullName>
    </submittedName>
</protein>
<keyword evidence="1" id="KW-1133">Transmembrane helix</keyword>
<dbReference type="InterPro" id="IPR032508">
    <property type="entry name" value="FecR_C"/>
</dbReference>
<dbReference type="Pfam" id="PF04773">
    <property type="entry name" value="FecR"/>
    <property type="match status" value="1"/>
</dbReference>
<dbReference type="RefSeq" id="WP_273628282.1">
    <property type="nucleotide sequence ID" value="NZ_CP117167.1"/>
</dbReference>
<reference evidence="4 5" key="1">
    <citation type="submission" date="2023-02" db="EMBL/GenBank/DDBJ databases">
        <title>Genome sequence of Mucilaginibacter jinjuensis strain KACC 16571.</title>
        <authorList>
            <person name="Kim S."/>
            <person name="Heo J."/>
            <person name="Kwon S.-W."/>
        </authorList>
    </citation>
    <scope>NUCLEOTIDE SEQUENCE [LARGE SCALE GENOMIC DNA]</scope>
    <source>
        <strain evidence="4 5">KACC 16571</strain>
    </source>
</reference>
<evidence type="ECO:0000313" key="4">
    <source>
        <dbReference type="EMBL" id="WCT10166.1"/>
    </source>
</evidence>
<name>A0ABY7T1F8_9SPHI</name>
<evidence type="ECO:0000259" key="2">
    <source>
        <dbReference type="Pfam" id="PF04773"/>
    </source>
</evidence>
<dbReference type="PANTHER" id="PTHR30273:SF2">
    <property type="entry name" value="PROTEIN FECR"/>
    <property type="match status" value="1"/>
</dbReference>